<dbReference type="InterPro" id="IPR003737">
    <property type="entry name" value="GlcNAc_PI_deacetylase-related"/>
</dbReference>
<comment type="caution">
    <text evidence="1">The sequence shown here is derived from an EMBL/GenBank/DDBJ whole genome shotgun (WGS) entry which is preliminary data.</text>
</comment>
<protein>
    <recommendedName>
        <fullName evidence="2">LmbE family protein</fullName>
    </recommendedName>
</protein>
<name>A0A0F9MLW1_9ZZZZ</name>
<accession>A0A0F9MLW1</accession>
<dbReference type="Pfam" id="PF02585">
    <property type="entry name" value="PIG-L"/>
    <property type="match status" value="1"/>
</dbReference>
<dbReference type="Gene3D" id="3.40.50.10320">
    <property type="entry name" value="LmbE-like"/>
    <property type="match status" value="1"/>
</dbReference>
<proteinExistence type="predicted"/>
<dbReference type="PANTHER" id="PTHR12993">
    <property type="entry name" value="N-ACETYLGLUCOSAMINYL-PHOSPHATIDYLINOSITOL DE-N-ACETYLASE-RELATED"/>
    <property type="match status" value="1"/>
</dbReference>
<dbReference type="SUPFAM" id="SSF102588">
    <property type="entry name" value="LmbE-like"/>
    <property type="match status" value="1"/>
</dbReference>
<sequence>MNYLFISAHTDDAEFGAGATISRLVEEGNTINVIAFSYCGNKELKDEMRMSCNKLGVNGVILAMNNKVRLFSEVRQGILEVMIGIKKDIDIDTVFTFSKHDIHQDHKVIYEETLRAFKHKTIYGYSFPQNCFSFSSDSFFKVEKKHLDNKIKALQQYKSQRYRLYMSPEFIKSNAIYRGLQAGCKYAECFEVIRQII</sequence>
<organism evidence="1">
    <name type="scientific">marine sediment metagenome</name>
    <dbReference type="NCBI Taxonomy" id="412755"/>
    <lineage>
        <taxon>unclassified sequences</taxon>
        <taxon>metagenomes</taxon>
        <taxon>ecological metagenomes</taxon>
    </lineage>
</organism>
<gene>
    <name evidence="1" type="ORF">LCGC14_1074410</name>
</gene>
<dbReference type="PANTHER" id="PTHR12993:SF11">
    <property type="entry name" value="N-ACETYLGLUCOSAMINYL-PHOSPHATIDYLINOSITOL DE-N-ACETYLASE"/>
    <property type="match status" value="1"/>
</dbReference>
<dbReference type="EMBL" id="LAZR01004654">
    <property type="protein sequence ID" value="KKN06714.1"/>
    <property type="molecule type" value="Genomic_DNA"/>
</dbReference>
<evidence type="ECO:0000313" key="1">
    <source>
        <dbReference type="EMBL" id="KKN06714.1"/>
    </source>
</evidence>
<dbReference type="InterPro" id="IPR024078">
    <property type="entry name" value="LmbE-like_dom_sf"/>
</dbReference>
<reference evidence="1" key="1">
    <citation type="journal article" date="2015" name="Nature">
        <title>Complex archaea that bridge the gap between prokaryotes and eukaryotes.</title>
        <authorList>
            <person name="Spang A."/>
            <person name="Saw J.H."/>
            <person name="Jorgensen S.L."/>
            <person name="Zaremba-Niedzwiedzka K."/>
            <person name="Martijn J."/>
            <person name="Lind A.E."/>
            <person name="van Eijk R."/>
            <person name="Schleper C."/>
            <person name="Guy L."/>
            <person name="Ettema T.J."/>
        </authorList>
    </citation>
    <scope>NUCLEOTIDE SEQUENCE</scope>
</reference>
<dbReference type="AlphaFoldDB" id="A0A0F9MLW1"/>
<dbReference type="GO" id="GO:0016811">
    <property type="term" value="F:hydrolase activity, acting on carbon-nitrogen (but not peptide) bonds, in linear amides"/>
    <property type="evidence" value="ECO:0007669"/>
    <property type="project" value="TreeGrafter"/>
</dbReference>
<evidence type="ECO:0008006" key="2">
    <source>
        <dbReference type="Google" id="ProtNLM"/>
    </source>
</evidence>